<dbReference type="Proteomes" id="UP001138661">
    <property type="component" value="Unassembled WGS sequence"/>
</dbReference>
<evidence type="ECO:0000313" key="3">
    <source>
        <dbReference type="Proteomes" id="UP001138661"/>
    </source>
</evidence>
<evidence type="ECO:0000313" key="2">
    <source>
        <dbReference type="EMBL" id="MBW4709773.1"/>
    </source>
</evidence>
<comment type="caution">
    <text evidence="2">The sequence shown here is derived from an EMBL/GenBank/DDBJ whole genome shotgun (WGS) entry which is preliminary data.</text>
</comment>
<evidence type="ECO:0000256" key="1">
    <source>
        <dbReference type="SAM" id="SignalP"/>
    </source>
</evidence>
<organism evidence="2 3">
    <name type="scientific">Roseobacter insulae</name>
    <dbReference type="NCBI Taxonomy" id="2859783"/>
    <lineage>
        <taxon>Bacteria</taxon>
        <taxon>Pseudomonadati</taxon>
        <taxon>Pseudomonadota</taxon>
        <taxon>Alphaproteobacteria</taxon>
        <taxon>Rhodobacterales</taxon>
        <taxon>Roseobacteraceae</taxon>
        <taxon>Roseobacter</taxon>
    </lineage>
</organism>
<reference evidence="2" key="1">
    <citation type="submission" date="2021-07" db="EMBL/GenBank/DDBJ databases">
        <title>Roseobacter insulae sp. nov., isolated from a tidal flat.</title>
        <authorList>
            <person name="Park S."/>
            <person name="Yoon J.-H."/>
        </authorList>
    </citation>
    <scope>NUCLEOTIDE SEQUENCE</scope>
    <source>
        <strain evidence="2">YSTF-M11</strain>
    </source>
</reference>
<protein>
    <recommendedName>
        <fullName evidence="4">Lipoprotein</fullName>
    </recommendedName>
</protein>
<keyword evidence="3" id="KW-1185">Reference proteome</keyword>
<dbReference type="RefSeq" id="WP_219505651.1">
    <property type="nucleotide sequence ID" value="NZ_JAHXDN010000005.1"/>
</dbReference>
<name>A0A9X1FY56_9RHOB</name>
<sequence>MTRYLVPAALLMTACAPMPAPDPDGTWEIVAVCPATSPLGPTTINAVAKVAETSPGVFVGELRNSRGQRGRINAKLTADMLDVDLNWGTGFSEATLVQQGDADVFMGTDTYSCAITARK</sequence>
<dbReference type="AlphaFoldDB" id="A0A9X1FY56"/>
<feature type="chain" id="PRO_5040945370" description="Lipoprotein" evidence="1">
    <location>
        <begin position="21"/>
        <end position="119"/>
    </location>
</feature>
<feature type="signal peptide" evidence="1">
    <location>
        <begin position="1"/>
        <end position="20"/>
    </location>
</feature>
<evidence type="ECO:0008006" key="4">
    <source>
        <dbReference type="Google" id="ProtNLM"/>
    </source>
</evidence>
<proteinExistence type="predicted"/>
<accession>A0A9X1FY56</accession>
<dbReference type="PROSITE" id="PS51257">
    <property type="entry name" value="PROKAR_LIPOPROTEIN"/>
    <property type="match status" value="1"/>
</dbReference>
<dbReference type="EMBL" id="JAHXDN010000005">
    <property type="protein sequence ID" value="MBW4709773.1"/>
    <property type="molecule type" value="Genomic_DNA"/>
</dbReference>
<keyword evidence="1" id="KW-0732">Signal</keyword>
<gene>
    <name evidence="2" type="ORF">KX928_18450</name>
</gene>